<dbReference type="EMBL" id="CP126660">
    <property type="protein sequence ID" value="WKA01167.1"/>
    <property type="molecule type" value="Genomic_DNA"/>
</dbReference>
<evidence type="ECO:0000313" key="3">
    <source>
        <dbReference type="Proteomes" id="UP001227230"/>
    </source>
</evidence>
<evidence type="ECO:0000259" key="1">
    <source>
        <dbReference type="Pfam" id="PF00456"/>
    </source>
</evidence>
<organism evidence="2 3">
    <name type="scientific">Vitis vinifera</name>
    <name type="common">Grape</name>
    <dbReference type="NCBI Taxonomy" id="29760"/>
    <lineage>
        <taxon>Eukaryota</taxon>
        <taxon>Viridiplantae</taxon>
        <taxon>Streptophyta</taxon>
        <taxon>Embryophyta</taxon>
        <taxon>Tracheophyta</taxon>
        <taxon>Spermatophyta</taxon>
        <taxon>Magnoliopsida</taxon>
        <taxon>eudicotyledons</taxon>
        <taxon>Gunneridae</taxon>
        <taxon>Pentapetalae</taxon>
        <taxon>rosids</taxon>
        <taxon>Vitales</taxon>
        <taxon>Vitaceae</taxon>
        <taxon>Viteae</taxon>
        <taxon>Vitis</taxon>
    </lineage>
</organism>
<dbReference type="SUPFAM" id="SSF52518">
    <property type="entry name" value="Thiamin diphosphate-binding fold (THDP-binding)"/>
    <property type="match status" value="1"/>
</dbReference>
<name>A0ABY9D1B5_VITVI</name>
<feature type="domain" description="Transketolase N-terminal" evidence="1">
    <location>
        <begin position="2"/>
        <end position="238"/>
    </location>
</feature>
<dbReference type="Pfam" id="PF00456">
    <property type="entry name" value="Transketolase_N"/>
    <property type="match status" value="1"/>
</dbReference>
<dbReference type="InterPro" id="IPR005474">
    <property type="entry name" value="Transketolase_N"/>
</dbReference>
<dbReference type="InterPro" id="IPR029061">
    <property type="entry name" value="THDP-binding"/>
</dbReference>
<evidence type="ECO:0000313" key="2">
    <source>
        <dbReference type="EMBL" id="WKA01167.1"/>
    </source>
</evidence>
<accession>A0ABY9D1B5</accession>
<proteinExistence type="predicted"/>
<dbReference type="PANTHER" id="PTHR43522:SF5">
    <property type="entry name" value="TRANSKETOLASE"/>
    <property type="match status" value="1"/>
</dbReference>
<dbReference type="PANTHER" id="PTHR43522">
    <property type="entry name" value="TRANSKETOLASE"/>
    <property type="match status" value="1"/>
</dbReference>
<reference evidence="2 3" key="1">
    <citation type="journal article" date="2023" name="Hortic Res">
        <title>The complete reference genome for grapevine (Vitis vinifera L.) genetics and breeding.</title>
        <authorList>
            <person name="Shi X."/>
            <person name="Cao S."/>
            <person name="Wang X."/>
            <person name="Huang S."/>
            <person name="Wang Y."/>
            <person name="Liu Z."/>
            <person name="Liu W."/>
            <person name="Leng X."/>
            <person name="Peng Y."/>
            <person name="Wang N."/>
            <person name="Wang Y."/>
            <person name="Ma Z."/>
            <person name="Xu X."/>
            <person name="Zhang F."/>
            <person name="Xue H."/>
            <person name="Zhong H."/>
            <person name="Wang Y."/>
            <person name="Zhang K."/>
            <person name="Velt A."/>
            <person name="Avia K."/>
            <person name="Holtgrawe D."/>
            <person name="Grimplet J."/>
            <person name="Matus J.T."/>
            <person name="Ware D."/>
            <person name="Wu X."/>
            <person name="Wang H."/>
            <person name="Liu C."/>
            <person name="Fang Y."/>
            <person name="Rustenholz C."/>
            <person name="Cheng Z."/>
            <person name="Xiao H."/>
            <person name="Zhou Y."/>
        </authorList>
    </citation>
    <scope>NUCLEOTIDE SEQUENCE [LARGE SCALE GENOMIC DNA]</scope>
    <source>
        <strain evidence="3">cv. Pinot noir / PN40024</strain>
        <tissue evidence="2">Leaf</tissue>
    </source>
</reference>
<gene>
    <name evidence="2" type="ORF">VitviT2T_019461</name>
</gene>
<keyword evidence="3" id="KW-1185">Reference proteome</keyword>
<dbReference type="InterPro" id="IPR033247">
    <property type="entry name" value="Transketolase_fam"/>
</dbReference>
<dbReference type="Proteomes" id="UP001227230">
    <property type="component" value="Chromosome 13"/>
</dbReference>
<protein>
    <recommendedName>
        <fullName evidence="1">Transketolase N-terminal domain-containing protein</fullName>
    </recommendedName>
</protein>
<dbReference type="CDD" id="cd02012">
    <property type="entry name" value="TPP_TK"/>
    <property type="match status" value="1"/>
</dbReference>
<dbReference type="Gene3D" id="3.40.50.970">
    <property type="match status" value="1"/>
</dbReference>
<sequence length="240" mass="26765">MRCVDNVRMLIVDAVQTAKAGHSGMPLGMAKVGYILYRHVMRYNPRNPKWFNRDRFVLSAGHGCLLQYICLHLAGFQSVQLEDLQRLCLVVGPQVTLRMWLPMALKPLGQGVANAVGLALAEAHSAARFNKPDAVIVDHRTFCIMGDGCVMEGISHEAASLAAHWKLNKLTLIYDDNLNTIDGATSLAFSEDISARFKALRWNTITVDDTHNDMEAIKNALLSAFRETEKPTFIRVKTDR</sequence>